<proteinExistence type="predicted"/>
<protein>
    <submittedName>
        <fullName evidence="1">Uncharacterized protein</fullName>
    </submittedName>
</protein>
<gene>
    <name evidence="1" type="ORF">AACH00_10475</name>
</gene>
<dbReference type="Proteomes" id="UP001379945">
    <property type="component" value="Unassembled WGS sequence"/>
</dbReference>
<name>A0ABU9C7U7_9BURK</name>
<comment type="caution">
    <text evidence="1">The sequence shown here is derived from an EMBL/GenBank/DDBJ whole genome shotgun (WGS) entry which is preliminary data.</text>
</comment>
<evidence type="ECO:0000313" key="2">
    <source>
        <dbReference type="Proteomes" id="UP001379945"/>
    </source>
</evidence>
<keyword evidence="2" id="KW-1185">Reference proteome</keyword>
<organism evidence="1 2">
    <name type="scientific">Ideonella margarita</name>
    <dbReference type="NCBI Taxonomy" id="2984191"/>
    <lineage>
        <taxon>Bacteria</taxon>
        <taxon>Pseudomonadati</taxon>
        <taxon>Pseudomonadota</taxon>
        <taxon>Betaproteobacteria</taxon>
        <taxon>Burkholderiales</taxon>
        <taxon>Sphaerotilaceae</taxon>
        <taxon>Ideonella</taxon>
    </lineage>
</organism>
<sequence>MTQSLIALIRRVFVASSQPAAVPAGKVHRELSVEELRSVSGAGDVSSPGRGW</sequence>
<reference evidence="1 2" key="1">
    <citation type="submission" date="2024-04" db="EMBL/GenBank/DDBJ databases">
        <title>Novel species of the genus Ideonella isolated from streams.</title>
        <authorList>
            <person name="Lu H."/>
        </authorList>
    </citation>
    <scope>NUCLEOTIDE SEQUENCE [LARGE SCALE GENOMIC DNA]</scope>
    <source>
        <strain evidence="1 2">LYT19W</strain>
    </source>
</reference>
<evidence type="ECO:0000313" key="1">
    <source>
        <dbReference type="EMBL" id="MEK8046774.1"/>
    </source>
</evidence>
<accession>A0ABU9C7U7</accession>
<dbReference type="RefSeq" id="WP_341399071.1">
    <property type="nucleotide sequence ID" value="NZ_JBBUTI010000006.1"/>
</dbReference>
<dbReference type="EMBL" id="JBBUTI010000006">
    <property type="protein sequence ID" value="MEK8046774.1"/>
    <property type="molecule type" value="Genomic_DNA"/>
</dbReference>